<evidence type="ECO:0000313" key="1">
    <source>
        <dbReference type="EMBL" id="KAG6571781.1"/>
    </source>
</evidence>
<feature type="non-terminal residue" evidence="1">
    <location>
        <position position="1"/>
    </location>
</feature>
<comment type="caution">
    <text evidence="1">The sequence shown here is derived from an EMBL/GenBank/DDBJ whole genome shotgun (WGS) entry which is preliminary data.</text>
</comment>
<protein>
    <submittedName>
        <fullName evidence="1">Uncharacterized protein</fullName>
    </submittedName>
</protein>
<name>A0AAV6LYA6_9ROSI</name>
<dbReference type="Proteomes" id="UP000685013">
    <property type="component" value="Chromosome 19"/>
</dbReference>
<keyword evidence="2" id="KW-1185">Reference proteome</keyword>
<evidence type="ECO:0000313" key="2">
    <source>
        <dbReference type="Proteomes" id="UP000685013"/>
    </source>
</evidence>
<organism evidence="1 2">
    <name type="scientific">Cucurbita argyrosperma subsp. sororia</name>
    <dbReference type="NCBI Taxonomy" id="37648"/>
    <lineage>
        <taxon>Eukaryota</taxon>
        <taxon>Viridiplantae</taxon>
        <taxon>Streptophyta</taxon>
        <taxon>Embryophyta</taxon>
        <taxon>Tracheophyta</taxon>
        <taxon>Spermatophyta</taxon>
        <taxon>Magnoliopsida</taxon>
        <taxon>eudicotyledons</taxon>
        <taxon>Gunneridae</taxon>
        <taxon>Pentapetalae</taxon>
        <taxon>rosids</taxon>
        <taxon>fabids</taxon>
        <taxon>Cucurbitales</taxon>
        <taxon>Cucurbitaceae</taxon>
        <taxon>Cucurbiteae</taxon>
        <taxon>Cucurbita</taxon>
    </lineage>
</organism>
<sequence>MSSTPMLWISVDTMRDVIVYLSLHLQLPHHRSEKGFCRFHFALTIPTATSHLNIQFGFPSAAAYKINSLRVSKIALFDSHCISPPPNLSSINLAASSSLTRIPLFPPPRTFLQEI</sequence>
<reference evidence="1 2" key="1">
    <citation type="journal article" date="2021" name="Hortic Res">
        <title>The domestication of Cucurbita argyrosperma as revealed by the genome of its wild relative.</title>
        <authorList>
            <person name="Barrera-Redondo J."/>
            <person name="Sanchez-de la Vega G."/>
            <person name="Aguirre-Liguori J.A."/>
            <person name="Castellanos-Morales G."/>
            <person name="Gutierrez-Guerrero Y.T."/>
            <person name="Aguirre-Dugua X."/>
            <person name="Aguirre-Planter E."/>
            <person name="Tenaillon M.I."/>
            <person name="Lira-Saade R."/>
            <person name="Eguiarte L.E."/>
        </authorList>
    </citation>
    <scope>NUCLEOTIDE SEQUENCE [LARGE SCALE GENOMIC DNA]</scope>
    <source>
        <strain evidence="1">JBR-2021</strain>
    </source>
</reference>
<dbReference type="AlphaFoldDB" id="A0AAV6LYA6"/>
<dbReference type="EMBL" id="JAGKQH010000019">
    <property type="protein sequence ID" value="KAG6571781.1"/>
    <property type="molecule type" value="Genomic_DNA"/>
</dbReference>
<accession>A0AAV6LYA6</accession>
<gene>
    <name evidence="1" type="ORF">SDJN03_28509</name>
</gene>
<proteinExistence type="predicted"/>